<feature type="transmembrane region" description="Helical" evidence="7">
    <location>
        <begin position="285"/>
        <end position="306"/>
    </location>
</feature>
<feature type="transmembrane region" description="Helical" evidence="7">
    <location>
        <begin position="139"/>
        <end position="158"/>
    </location>
</feature>
<dbReference type="STRING" id="299255.SAMN02745129_3161"/>
<dbReference type="NCBIfam" id="TIGR00937">
    <property type="entry name" value="2A51"/>
    <property type="match status" value="1"/>
</dbReference>
<gene>
    <name evidence="8" type="ORF">SAMN02745129_3161</name>
</gene>
<organism evidence="8 9">
    <name type="scientific">Ferrimonas marina</name>
    <dbReference type="NCBI Taxonomy" id="299255"/>
    <lineage>
        <taxon>Bacteria</taxon>
        <taxon>Pseudomonadati</taxon>
        <taxon>Pseudomonadota</taxon>
        <taxon>Gammaproteobacteria</taxon>
        <taxon>Alteromonadales</taxon>
        <taxon>Ferrimonadaceae</taxon>
        <taxon>Ferrimonas</taxon>
    </lineage>
</organism>
<evidence type="ECO:0000313" key="8">
    <source>
        <dbReference type="EMBL" id="SHH93907.1"/>
    </source>
</evidence>
<proteinExistence type="inferred from homology"/>
<evidence type="ECO:0000256" key="5">
    <source>
        <dbReference type="ARBA" id="ARBA00022989"/>
    </source>
</evidence>
<feature type="transmembrane region" description="Helical" evidence="7">
    <location>
        <begin position="44"/>
        <end position="67"/>
    </location>
</feature>
<comment type="subcellular location">
    <subcellularLocation>
        <location evidence="1">Cell membrane</location>
        <topology evidence="1">Multi-pass membrane protein</topology>
    </subcellularLocation>
</comment>
<dbReference type="InterPro" id="IPR003370">
    <property type="entry name" value="Chromate_transpt"/>
</dbReference>
<feature type="transmembrane region" description="Helical" evidence="7">
    <location>
        <begin position="107"/>
        <end position="127"/>
    </location>
</feature>
<name>A0A1M5X207_9GAMM</name>
<dbReference type="GO" id="GO:0015109">
    <property type="term" value="F:chromate transmembrane transporter activity"/>
    <property type="evidence" value="ECO:0007669"/>
    <property type="project" value="InterPro"/>
</dbReference>
<sequence>MKAVIHIFVQFFLLGWVSFGGPAAHIGYYRKKFVEQDKWLDDAAYGRLVALSQFLPGPGSSQVGFALGYRKAGVPGAIAAFLGFTTPSFLLMYGLSRLGQSVMGNPAVDAVIFGLKLLAVVVVTDAVWGMAGSFCKRRLHWGLACVSAAVLLVVPGVLAQLAVLAVAALLSASLTPAVAIPATANGTGSTRWQRGAALALALALGLALLPAMGGLHQIYKDFFQAGALVFGGGHVVLPLLQETVGSQVGAETFLTGYAAAQAVPGPMFTLATFLGAELAPQSPLLGALVATLALFLPGLLLVLVLYHGWEALASRPKVAAAAAGINAAVVGLLISALFAPVFVTAVHGPVEMALVILGLFVLRGLKWPIWALIAFMVGACLLRFALL</sequence>
<comment type="similarity">
    <text evidence="2">Belongs to the chromate ion transporter (CHR) (TC 2.A.51) family.</text>
</comment>
<feature type="transmembrane region" description="Helical" evidence="7">
    <location>
        <begin position="369"/>
        <end position="386"/>
    </location>
</feature>
<feature type="transmembrane region" description="Helical" evidence="7">
    <location>
        <begin position="164"/>
        <end position="184"/>
    </location>
</feature>
<evidence type="ECO:0000256" key="3">
    <source>
        <dbReference type="ARBA" id="ARBA00022475"/>
    </source>
</evidence>
<dbReference type="PANTHER" id="PTHR33567">
    <property type="entry name" value="CHROMATE ION TRANSPORTER (EUROFUNG)"/>
    <property type="match status" value="1"/>
</dbReference>
<protein>
    <submittedName>
        <fullName evidence="8">Chromate transporter</fullName>
    </submittedName>
</protein>
<dbReference type="RefSeq" id="WP_200804687.1">
    <property type="nucleotide sequence ID" value="NZ_FQXG01000005.1"/>
</dbReference>
<dbReference type="InterPro" id="IPR014047">
    <property type="entry name" value="Chr_Tranpt_l_chain"/>
</dbReference>
<keyword evidence="9" id="KW-1185">Reference proteome</keyword>
<dbReference type="Proteomes" id="UP000184268">
    <property type="component" value="Unassembled WGS sequence"/>
</dbReference>
<dbReference type="GO" id="GO:0005886">
    <property type="term" value="C:plasma membrane"/>
    <property type="evidence" value="ECO:0007669"/>
    <property type="project" value="UniProtKB-SubCell"/>
</dbReference>
<feature type="transmembrane region" description="Helical" evidence="7">
    <location>
        <begin position="74"/>
        <end position="95"/>
    </location>
</feature>
<evidence type="ECO:0000256" key="4">
    <source>
        <dbReference type="ARBA" id="ARBA00022692"/>
    </source>
</evidence>
<dbReference type="EMBL" id="FQXG01000005">
    <property type="protein sequence ID" value="SHH93907.1"/>
    <property type="molecule type" value="Genomic_DNA"/>
</dbReference>
<dbReference type="PANTHER" id="PTHR33567:SF3">
    <property type="entry name" value="CHROMATE ION TRANSPORTER (EUROFUNG)"/>
    <property type="match status" value="1"/>
</dbReference>
<keyword evidence="4 7" id="KW-0812">Transmembrane</keyword>
<evidence type="ECO:0000256" key="1">
    <source>
        <dbReference type="ARBA" id="ARBA00004651"/>
    </source>
</evidence>
<feature type="transmembrane region" description="Helical" evidence="7">
    <location>
        <begin position="252"/>
        <end position="273"/>
    </location>
</feature>
<keyword evidence="6 7" id="KW-0472">Membrane</keyword>
<accession>A0A1M5X207</accession>
<dbReference type="AlphaFoldDB" id="A0A1M5X207"/>
<feature type="transmembrane region" description="Helical" evidence="7">
    <location>
        <begin position="222"/>
        <end position="240"/>
    </location>
</feature>
<dbReference type="PIRSF" id="PIRSF004810">
    <property type="entry name" value="ChrA"/>
    <property type="match status" value="1"/>
</dbReference>
<feature type="transmembrane region" description="Helical" evidence="7">
    <location>
        <begin position="196"/>
        <end position="216"/>
    </location>
</feature>
<evidence type="ECO:0000256" key="7">
    <source>
        <dbReference type="SAM" id="Phobius"/>
    </source>
</evidence>
<evidence type="ECO:0000313" key="9">
    <source>
        <dbReference type="Proteomes" id="UP000184268"/>
    </source>
</evidence>
<evidence type="ECO:0000256" key="6">
    <source>
        <dbReference type="ARBA" id="ARBA00023136"/>
    </source>
</evidence>
<reference evidence="8 9" key="1">
    <citation type="submission" date="2016-11" db="EMBL/GenBank/DDBJ databases">
        <authorList>
            <person name="Jaros S."/>
            <person name="Januszkiewicz K."/>
            <person name="Wedrychowicz H."/>
        </authorList>
    </citation>
    <scope>NUCLEOTIDE SEQUENCE [LARGE SCALE GENOMIC DNA]</scope>
    <source>
        <strain evidence="8 9">DSM 16917</strain>
    </source>
</reference>
<dbReference type="Pfam" id="PF02417">
    <property type="entry name" value="Chromate_transp"/>
    <property type="match status" value="2"/>
</dbReference>
<keyword evidence="3" id="KW-1003">Cell membrane</keyword>
<keyword evidence="5 7" id="KW-1133">Transmembrane helix</keyword>
<evidence type="ECO:0000256" key="2">
    <source>
        <dbReference type="ARBA" id="ARBA00005262"/>
    </source>
</evidence>
<feature type="transmembrane region" description="Helical" evidence="7">
    <location>
        <begin position="318"/>
        <end position="339"/>
    </location>
</feature>